<evidence type="ECO:0000313" key="9">
    <source>
        <dbReference type="Proteomes" id="UP000000492"/>
    </source>
</evidence>
<feature type="region of interest" description="Disordered" evidence="5">
    <location>
        <begin position="228"/>
        <end position="248"/>
    </location>
</feature>
<keyword evidence="2" id="KW-0210">Decarboxylase</keyword>
<feature type="compositionally biased region" description="Polar residues" evidence="5">
    <location>
        <begin position="1022"/>
        <end position="1033"/>
    </location>
</feature>
<evidence type="ECO:0008006" key="10">
    <source>
        <dbReference type="Google" id="ProtNLM"/>
    </source>
</evidence>
<dbReference type="PANTHER" id="PTHR43727">
    <property type="entry name" value="DIAMINOPIMELATE DECARBOXYLASE"/>
    <property type="match status" value="1"/>
</dbReference>
<reference evidence="8 9" key="1">
    <citation type="journal article" date="2012" name="BMC Genomics">
        <title>Complete genome sequence, lifestyle, and multi-drug resistance of the human pathogen Corynebacterium resistens DSM 45100 isolated from blood samples of a leukemia patient.</title>
        <authorList>
            <person name="Schroder J."/>
            <person name="Maus I."/>
            <person name="Meyer K."/>
            <person name="Wordemann S."/>
            <person name="Blom J."/>
            <person name="Jaenicke S."/>
            <person name="Schneider J."/>
            <person name="Trost E."/>
            <person name="Tauch A."/>
        </authorList>
    </citation>
    <scope>NUCLEOTIDE SEQUENCE [LARGE SCALE GENOMIC DNA]</scope>
    <source>
        <strain evidence="9">DSM 45100 / JCM 12819 / CCUG 50093 / GTC 2026 / SICGH 158</strain>
    </source>
</reference>
<dbReference type="InterPro" id="IPR000183">
    <property type="entry name" value="Orn/DAP/Arg_de-COase"/>
</dbReference>
<evidence type="ECO:0000256" key="1">
    <source>
        <dbReference type="ARBA" id="ARBA00001933"/>
    </source>
</evidence>
<dbReference type="eggNOG" id="COG4529">
    <property type="taxonomic scope" value="Bacteria"/>
</dbReference>
<evidence type="ECO:0000256" key="3">
    <source>
        <dbReference type="ARBA" id="ARBA00022898"/>
    </source>
</evidence>
<evidence type="ECO:0000313" key="8">
    <source>
        <dbReference type="EMBL" id="AEI08415.1"/>
    </source>
</evidence>
<feature type="domain" description="Orn/DAP/Arg decarboxylase 2 N-terminal" evidence="6">
    <location>
        <begin position="565"/>
        <end position="752"/>
    </location>
</feature>
<evidence type="ECO:0000256" key="2">
    <source>
        <dbReference type="ARBA" id="ARBA00022793"/>
    </source>
</evidence>
<evidence type="ECO:0000259" key="7">
    <source>
        <dbReference type="Pfam" id="PF13454"/>
    </source>
</evidence>
<dbReference type="STRING" id="662755.CRES_0052"/>
<dbReference type="PROSITE" id="PS00878">
    <property type="entry name" value="ODR_DC_2_1"/>
    <property type="match status" value="1"/>
</dbReference>
<dbReference type="Gene3D" id="3.20.20.10">
    <property type="entry name" value="Alanine racemase"/>
    <property type="match status" value="1"/>
</dbReference>
<dbReference type="Pfam" id="PF13454">
    <property type="entry name" value="NAD_binding_9"/>
    <property type="match status" value="1"/>
</dbReference>
<accession>F8E0P0</accession>
<feature type="modified residue" description="N6-(pyridoxal phosphate)lysine" evidence="4">
    <location>
        <position position="573"/>
    </location>
</feature>
<protein>
    <recommendedName>
        <fullName evidence="10">Diaminopimelate decarboxylase</fullName>
    </recommendedName>
</protein>
<keyword evidence="3 4" id="KW-0663">Pyridoxal phosphate</keyword>
<feature type="domain" description="FAD-dependent urate hydroxylase HpyO/Asp monooxygenase CreE-like FAD/NAD(P)-binding" evidence="7">
    <location>
        <begin position="9"/>
        <end position="134"/>
    </location>
</feature>
<dbReference type="InterPro" id="IPR038732">
    <property type="entry name" value="HpyO/CreE_NAD-binding"/>
</dbReference>
<dbReference type="Proteomes" id="UP000000492">
    <property type="component" value="Chromosome"/>
</dbReference>
<dbReference type="HOGENOM" id="CLU_316583_0_0_11"/>
<proteinExistence type="predicted"/>
<organism evidence="8 9">
    <name type="scientific">Corynebacterium resistens (strain DSM 45100 / JCM 12819 / GTC 2026 / SICGH 158)</name>
    <dbReference type="NCBI Taxonomy" id="662755"/>
    <lineage>
        <taxon>Bacteria</taxon>
        <taxon>Bacillati</taxon>
        <taxon>Actinomycetota</taxon>
        <taxon>Actinomycetes</taxon>
        <taxon>Mycobacteriales</taxon>
        <taxon>Corynebacteriaceae</taxon>
        <taxon>Corynebacterium</taxon>
    </lineage>
</organism>
<gene>
    <name evidence="8" type="ordered locus">CRES_0052</name>
</gene>
<keyword evidence="2" id="KW-0456">Lyase</keyword>
<name>F8E0P0_CORRG</name>
<dbReference type="GO" id="GO:0008836">
    <property type="term" value="F:diaminopimelate decarboxylase activity"/>
    <property type="evidence" value="ECO:0007669"/>
    <property type="project" value="TreeGrafter"/>
</dbReference>
<dbReference type="GO" id="GO:0009089">
    <property type="term" value="P:lysine biosynthetic process via diaminopimelate"/>
    <property type="evidence" value="ECO:0007669"/>
    <property type="project" value="TreeGrafter"/>
</dbReference>
<dbReference type="SUPFAM" id="SSF50621">
    <property type="entry name" value="Alanine racemase C-terminal domain-like"/>
    <property type="match status" value="1"/>
</dbReference>
<dbReference type="InterPro" id="IPR022653">
    <property type="entry name" value="De-COase2_pyr-phos_BS"/>
</dbReference>
<dbReference type="InterPro" id="IPR009006">
    <property type="entry name" value="Ala_racemase/Decarboxylase_C"/>
</dbReference>
<dbReference type="InterPro" id="IPR022644">
    <property type="entry name" value="De-COase2_N"/>
</dbReference>
<feature type="region of interest" description="Disordered" evidence="5">
    <location>
        <begin position="978"/>
        <end position="1033"/>
    </location>
</feature>
<evidence type="ECO:0000256" key="5">
    <source>
        <dbReference type="SAM" id="MobiDB-lite"/>
    </source>
</evidence>
<dbReference type="PANTHER" id="PTHR43727:SF2">
    <property type="entry name" value="GROUP IV DECARBOXYLASE"/>
    <property type="match status" value="1"/>
</dbReference>
<keyword evidence="9" id="KW-1185">Reference proteome</keyword>
<dbReference type="eggNOG" id="COG0019">
    <property type="taxonomic scope" value="Bacteria"/>
</dbReference>
<dbReference type="InterPro" id="IPR029066">
    <property type="entry name" value="PLP-binding_barrel"/>
</dbReference>
<dbReference type="Gene3D" id="2.40.37.10">
    <property type="entry name" value="Lyase, Ornithine Decarboxylase, Chain A, domain 1"/>
    <property type="match status" value="1"/>
</dbReference>
<comment type="cofactor">
    <cofactor evidence="1 4">
        <name>pyridoxal 5'-phosphate</name>
        <dbReference type="ChEBI" id="CHEBI:597326"/>
    </cofactor>
</comment>
<evidence type="ECO:0000259" key="6">
    <source>
        <dbReference type="Pfam" id="PF02784"/>
    </source>
</evidence>
<dbReference type="PRINTS" id="PR01179">
    <property type="entry name" value="ODADCRBXLASE"/>
</dbReference>
<dbReference type="AlphaFoldDB" id="F8E0P0"/>
<dbReference type="Pfam" id="PF02784">
    <property type="entry name" value="Orn_Arg_deC_N"/>
    <property type="match status" value="1"/>
</dbReference>
<dbReference type="EMBL" id="CP002857">
    <property type="protein sequence ID" value="AEI08415.1"/>
    <property type="molecule type" value="Genomic_DNA"/>
</dbReference>
<sequence>MWAAEELVSLFRRHALPLTIICWDPEEPGGGRVYRAEQPFCWRLNVRSDIVRTHIGAFPEWLESNLSLDSEGREVYRGKVFEREDRIFAPRAVVGDFLRESWRKLVEDTETEGSQISIVHVPARVVEVRTESAHCDGKHLAAGRFMGNGCCIVAEDGSEEIVDEVLVVTGHAAEWDGQLNDAMAAHDHRSVESIPAGANVVIRGLALTFIDACLALTEGRGGKFVPAETGQTADSAHPDPAQPGGPAHAPLRYIPSGREPARIFPYSRSGELMHVKPDPSSPWIDIEIPGQKEYEKRIRNCADVSELRVILNEVTDEVMNVACHRAQQDSATHMRQLPAQEWARGEVWRRVYPAIVERASYLSEGDLDGFFELERELEPIAFGPPPVTAKRIDALVEAEIVVLPQGGGEPQEVPSDVIHVDAVVSPPGLQPNTVLAGLVDHGEITMLPQGGPNVGRDGKVPNKRIAVIGRDVEPRVIGHDTLNRTMHKEIPNWANGVFDRAFRRMHATEPLTGRLEPWMHQLLRNPQQCTDLIETYDSPVNVLAPHVLSRNAEDLVRAGQANGVDVRVFYARKANKGLSFVDAALAAGHGVDVASERELQQVLSRGAQPDQVILSAAVKPDRLLQLAVNAGVYISVDSVAELHRIEAIVGDTSGSARVVPRIAPNPNLLPPTRFGELVETWEREVQRDFTPGVEVHGVHLHLHGYSEADRRIALADAIAIVDAATLAGHPVSFIDLGGGVPMSYLDAKPEWDNFQEQLKAARAGERAPFTWKGDPLNNTYPFWQEPTREEWLKQLLAGQLGGDLENAQPSTGTGVPVAEALRSRNLRLHMEPGRSLLDGGGVILARVAFVKKRSDGVGLVGLEMNRTQCRTTSDDILVDPILVPAADGSQTTQPAKDSEKKNTATHARENAGLNAFLVGAYCIEDEVIIRREMHFPEGVESGDIIAIPNTAGYFMHILESASHQIPLARNVFVAAPSEAQDEAPSNAHAEAVADSSGDDETVNSANTSPLTIRPDDIDLVNASRTNSDSARAE</sequence>
<dbReference type="SUPFAM" id="SSF51419">
    <property type="entry name" value="PLP-binding barrel"/>
    <property type="match status" value="1"/>
</dbReference>
<evidence type="ECO:0000256" key="4">
    <source>
        <dbReference type="PIRSR" id="PIRSR600183-50"/>
    </source>
</evidence>
<feature type="active site" description="Proton donor" evidence="4">
    <location>
        <position position="922"/>
    </location>
</feature>
<dbReference type="KEGG" id="crd:CRES_0052"/>